<dbReference type="EMBL" id="JAIWYP010000012">
    <property type="protein sequence ID" value="KAH3723819.1"/>
    <property type="molecule type" value="Genomic_DNA"/>
</dbReference>
<comment type="caution">
    <text evidence="4">The sequence shown here is derived from an EMBL/GenBank/DDBJ whole genome shotgun (WGS) entry which is preliminary data.</text>
</comment>
<dbReference type="InterPro" id="IPR001599">
    <property type="entry name" value="Macroglobln_a2"/>
</dbReference>
<evidence type="ECO:0000313" key="5">
    <source>
        <dbReference type="Proteomes" id="UP000828390"/>
    </source>
</evidence>
<evidence type="ECO:0000313" key="4">
    <source>
        <dbReference type="EMBL" id="KAH3723819.1"/>
    </source>
</evidence>
<dbReference type="Proteomes" id="UP000828390">
    <property type="component" value="Unassembled WGS sequence"/>
</dbReference>
<gene>
    <name evidence="4" type="ORF">DPMN_049614</name>
</gene>
<keyword evidence="2" id="KW-0882">Thioester bond</keyword>
<dbReference type="Gene3D" id="2.60.40.1930">
    <property type="match status" value="1"/>
</dbReference>
<dbReference type="InterPro" id="IPR050473">
    <property type="entry name" value="A2M/Complement_sys"/>
</dbReference>
<dbReference type="Gene3D" id="6.20.50.160">
    <property type="match status" value="1"/>
</dbReference>
<proteinExistence type="predicted"/>
<evidence type="ECO:0000259" key="3">
    <source>
        <dbReference type="SMART" id="SM01359"/>
    </source>
</evidence>
<dbReference type="Gene3D" id="2.20.130.20">
    <property type="match status" value="1"/>
</dbReference>
<dbReference type="Pfam" id="PF00207">
    <property type="entry name" value="A2M"/>
    <property type="match status" value="1"/>
</dbReference>
<evidence type="ECO:0000256" key="1">
    <source>
        <dbReference type="ARBA" id="ARBA00022729"/>
    </source>
</evidence>
<dbReference type="PANTHER" id="PTHR11412">
    <property type="entry name" value="MACROGLOBULIN / COMPLEMENT"/>
    <property type="match status" value="1"/>
</dbReference>
<evidence type="ECO:0000256" key="2">
    <source>
        <dbReference type="ARBA" id="ARBA00022966"/>
    </source>
</evidence>
<reference evidence="4" key="1">
    <citation type="journal article" date="2019" name="bioRxiv">
        <title>The Genome of the Zebra Mussel, Dreissena polymorpha: A Resource for Invasive Species Research.</title>
        <authorList>
            <person name="McCartney M.A."/>
            <person name="Auch B."/>
            <person name="Kono T."/>
            <person name="Mallez S."/>
            <person name="Zhang Y."/>
            <person name="Obille A."/>
            <person name="Becker A."/>
            <person name="Abrahante J.E."/>
            <person name="Garbe J."/>
            <person name="Badalamenti J.P."/>
            <person name="Herman A."/>
            <person name="Mangelson H."/>
            <person name="Liachko I."/>
            <person name="Sullivan S."/>
            <person name="Sone E.D."/>
            <person name="Koren S."/>
            <person name="Silverstein K.A.T."/>
            <person name="Beckman K.B."/>
            <person name="Gohl D.M."/>
        </authorList>
    </citation>
    <scope>NUCLEOTIDE SEQUENCE</scope>
    <source>
        <strain evidence="4">Duluth1</strain>
        <tissue evidence="4">Whole animal</tissue>
    </source>
</reference>
<organism evidence="4 5">
    <name type="scientific">Dreissena polymorpha</name>
    <name type="common">Zebra mussel</name>
    <name type="synonym">Mytilus polymorpha</name>
    <dbReference type="NCBI Taxonomy" id="45954"/>
    <lineage>
        <taxon>Eukaryota</taxon>
        <taxon>Metazoa</taxon>
        <taxon>Spiralia</taxon>
        <taxon>Lophotrochozoa</taxon>
        <taxon>Mollusca</taxon>
        <taxon>Bivalvia</taxon>
        <taxon>Autobranchia</taxon>
        <taxon>Heteroconchia</taxon>
        <taxon>Euheterodonta</taxon>
        <taxon>Imparidentia</taxon>
        <taxon>Neoheterodontei</taxon>
        <taxon>Myida</taxon>
        <taxon>Dreissenoidea</taxon>
        <taxon>Dreissenidae</taxon>
        <taxon>Dreissena</taxon>
    </lineage>
</organism>
<dbReference type="Pfam" id="PF07703">
    <property type="entry name" value="A2M_BRD"/>
    <property type="match status" value="1"/>
</dbReference>
<dbReference type="InterPro" id="IPR011625">
    <property type="entry name" value="A2M_N_BRD"/>
</dbReference>
<protein>
    <recommendedName>
        <fullName evidence="3">Alpha-2-macroglobulin bait region domain-containing protein</fullName>
    </recommendedName>
</protein>
<dbReference type="SMART" id="SM01359">
    <property type="entry name" value="A2M_N_2"/>
    <property type="match status" value="1"/>
</dbReference>
<dbReference type="GO" id="GO:0004866">
    <property type="term" value="F:endopeptidase inhibitor activity"/>
    <property type="evidence" value="ECO:0007669"/>
    <property type="project" value="InterPro"/>
</dbReference>
<reference evidence="4" key="2">
    <citation type="submission" date="2020-11" db="EMBL/GenBank/DDBJ databases">
        <authorList>
            <person name="McCartney M.A."/>
            <person name="Auch B."/>
            <person name="Kono T."/>
            <person name="Mallez S."/>
            <person name="Becker A."/>
            <person name="Gohl D.M."/>
            <person name="Silverstein K.A.T."/>
            <person name="Koren S."/>
            <person name="Bechman K.B."/>
            <person name="Herman A."/>
            <person name="Abrahante J.E."/>
            <person name="Garbe J."/>
        </authorList>
    </citation>
    <scope>NUCLEOTIDE SEQUENCE</scope>
    <source>
        <strain evidence="4">Duluth1</strain>
        <tissue evidence="4">Whole animal</tissue>
    </source>
</reference>
<name>A0A9D4HLG6_DREPO</name>
<dbReference type="PANTHER" id="PTHR11412:SF136">
    <property type="entry name" value="CD109 ANTIGEN"/>
    <property type="match status" value="1"/>
</dbReference>
<accession>A0A9D4HLG6</accession>
<keyword evidence="1" id="KW-0732">Signal</keyword>
<sequence>MYQIYARGQLITSGAIPVNGDVKTLMLQATHDMAPKSQVLVMYVRADWELVADALSINVDGAFMNKVVLNFNKTDASPSDKIRFGVSADVGSNVNVLAVVKSVLLLGTGNDITQSQVVQDLHGYSLKPLKSSSGDHFPMCDWFCWRWPLPVGGEDVKDVIDESGVVVLTDATVYEYIPEPVPMPANGGGRWRGGGGGGAGGGGGMFPSFGGFGGNNMMVMAVPLMGRMDGPMREQMRPMPPLPKADIVVAPKDLAPVQQTRKLFPETWLWKSQIVPSGGVVNFDETVPDTVTSWVATAFAVHPQTGLGISEQSAQVSLM</sequence>
<dbReference type="AlphaFoldDB" id="A0A9D4HLG6"/>
<keyword evidence="5" id="KW-1185">Reference proteome</keyword>
<feature type="domain" description="Alpha-2-macroglobulin bait region" evidence="3">
    <location>
        <begin position="1"/>
        <end position="106"/>
    </location>
</feature>